<evidence type="ECO:0000313" key="4">
    <source>
        <dbReference type="Proteomes" id="UP000321685"/>
    </source>
</evidence>
<reference evidence="3 4" key="1">
    <citation type="submission" date="2019-07" db="EMBL/GenBank/DDBJ databases">
        <title>Whole genome shotgun sequence of Pseudonocardia sulfidoxydans NBRC 16205.</title>
        <authorList>
            <person name="Hosoyama A."/>
            <person name="Uohara A."/>
            <person name="Ohji S."/>
            <person name="Ichikawa N."/>
        </authorList>
    </citation>
    <scope>NUCLEOTIDE SEQUENCE [LARGE SCALE GENOMIC DNA]</scope>
    <source>
        <strain evidence="3 4">NBRC 16205</strain>
    </source>
</reference>
<evidence type="ECO:0000256" key="2">
    <source>
        <dbReference type="SAM" id="SignalP"/>
    </source>
</evidence>
<dbReference type="EMBL" id="BJVJ01000020">
    <property type="protein sequence ID" value="GEL23501.1"/>
    <property type="molecule type" value="Genomic_DNA"/>
</dbReference>
<evidence type="ECO:0008006" key="5">
    <source>
        <dbReference type="Google" id="ProtNLM"/>
    </source>
</evidence>
<feature type="transmembrane region" description="Helical" evidence="1">
    <location>
        <begin position="35"/>
        <end position="58"/>
    </location>
</feature>
<comment type="caution">
    <text evidence="3">The sequence shown here is derived from an EMBL/GenBank/DDBJ whole genome shotgun (WGS) entry which is preliminary data.</text>
</comment>
<evidence type="ECO:0000313" key="3">
    <source>
        <dbReference type="EMBL" id="GEL23501.1"/>
    </source>
</evidence>
<dbReference type="OrthoDB" id="3573543at2"/>
<name>A0A511DFE3_9PSEU</name>
<proteinExistence type="predicted"/>
<evidence type="ECO:0000256" key="1">
    <source>
        <dbReference type="SAM" id="Phobius"/>
    </source>
</evidence>
<keyword evidence="2" id="KW-0732">Signal</keyword>
<protein>
    <recommendedName>
        <fullName evidence="5">DUF4131 domain-containing protein</fullName>
    </recommendedName>
</protein>
<dbReference type="AlphaFoldDB" id="A0A511DFE3"/>
<accession>A0A511DFE3</accession>
<organism evidence="3 4">
    <name type="scientific">Pseudonocardia sulfidoxydans NBRC 16205</name>
    <dbReference type="NCBI Taxonomy" id="1223511"/>
    <lineage>
        <taxon>Bacteria</taxon>
        <taxon>Bacillati</taxon>
        <taxon>Actinomycetota</taxon>
        <taxon>Actinomycetes</taxon>
        <taxon>Pseudonocardiales</taxon>
        <taxon>Pseudonocardiaceae</taxon>
        <taxon>Pseudonocardia</taxon>
    </lineage>
</organism>
<keyword evidence="4" id="KW-1185">Reference proteome</keyword>
<dbReference type="Proteomes" id="UP000321685">
    <property type="component" value="Unassembled WGS sequence"/>
</dbReference>
<gene>
    <name evidence="3" type="ORF">PSU4_24550</name>
</gene>
<feature type="signal peptide" evidence="2">
    <location>
        <begin position="1"/>
        <end position="22"/>
    </location>
</feature>
<sequence length="193" mass="20269">MFEVRRRSVVCAVCALVTALLAAFTAVNPFHLAWGGPATAVLVGVTIALITVAAAVVPRRRANRIFTALIGVVLLAAWCAVSIVGLRFSGPQRDLTVVEGGGYRLVVVEGHAFVDVVYSVHLRRGSGPLTQDSLVWQGLAEGAPPAQVRFAGDPATDRAVEVVAGPGCGYRSTFDSLTLGVDPVHRPLRLDGC</sequence>
<feature type="chain" id="PRO_5039322439" description="DUF4131 domain-containing protein" evidence="2">
    <location>
        <begin position="23"/>
        <end position="193"/>
    </location>
</feature>
<keyword evidence="1" id="KW-0472">Membrane</keyword>
<dbReference type="RefSeq" id="WP_147106716.1">
    <property type="nucleotide sequence ID" value="NZ_BJVJ01000020.1"/>
</dbReference>
<keyword evidence="1" id="KW-0812">Transmembrane</keyword>
<keyword evidence="1" id="KW-1133">Transmembrane helix</keyword>
<feature type="transmembrane region" description="Helical" evidence="1">
    <location>
        <begin position="65"/>
        <end position="86"/>
    </location>
</feature>